<protein>
    <recommendedName>
        <fullName evidence="3">Growth inhibitor PemK</fullName>
    </recommendedName>
</protein>
<name>A0A1F7F701_UNCRA</name>
<evidence type="ECO:0008006" key="3">
    <source>
        <dbReference type="Google" id="ProtNLM"/>
    </source>
</evidence>
<evidence type="ECO:0000313" key="1">
    <source>
        <dbReference type="EMBL" id="OGK02348.1"/>
    </source>
</evidence>
<organism evidence="1 2">
    <name type="scientific">Candidatus Raymondbacteria bacterium RIFOXYD12_FULL_49_13</name>
    <dbReference type="NCBI Taxonomy" id="1817890"/>
    <lineage>
        <taxon>Bacteria</taxon>
        <taxon>Raymondiibacteriota</taxon>
    </lineage>
</organism>
<dbReference type="GO" id="GO:0003677">
    <property type="term" value="F:DNA binding"/>
    <property type="evidence" value="ECO:0007669"/>
    <property type="project" value="InterPro"/>
</dbReference>
<dbReference type="EMBL" id="MFYX01000109">
    <property type="protein sequence ID" value="OGK02348.1"/>
    <property type="molecule type" value="Genomic_DNA"/>
</dbReference>
<reference evidence="1 2" key="1">
    <citation type="journal article" date="2016" name="Nat. Commun.">
        <title>Thousands of microbial genomes shed light on interconnected biogeochemical processes in an aquifer system.</title>
        <authorList>
            <person name="Anantharaman K."/>
            <person name="Brown C.T."/>
            <person name="Hug L.A."/>
            <person name="Sharon I."/>
            <person name="Castelle C.J."/>
            <person name="Probst A.J."/>
            <person name="Thomas B.C."/>
            <person name="Singh A."/>
            <person name="Wilkins M.J."/>
            <person name="Karaoz U."/>
            <person name="Brodie E.L."/>
            <person name="Williams K.H."/>
            <person name="Hubbard S.S."/>
            <person name="Banfield J.F."/>
        </authorList>
    </citation>
    <scope>NUCLEOTIDE SEQUENCE [LARGE SCALE GENOMIC DNA]</scope>
</reference>
<proteinExistence type="predicted"/>
<comment type="caution">
    <text evidence="1">The sequence shown here is derived from an EMBL/GenBank/DDBJ whole genome shotgun (WGS) entry which is preliminary data.</text>
</comment>
<dbReference type="InterPro" id="IPR003477">
    <property type="entry name" value="PemK-like"/>
</dbReference>
<sequence>MQVVPISSNISRLFPSEAFVNVGNRQGKALADQITTVSKLRLKERIGEVTLTDMAGIEAALKTHLQL</sequence>
<dbReference type="SUPFAM" id="SSF50118">
    <property type="entry name" value="Cell growth inhibitor/plasmid maintenance toxic component"/>
    <property type="match status" value="1"/>
</dbReference>
<dbReference type="Pfam" id="PF02452">
    <property type="entry name" value="PemK_toxin"/>
    <property type="match status" value="1"/>
</dbReference>
<accession>A0A1F7F701</accession>
<dbReference type="AlphaFoldDB" id="A0A1F7F701"/>
<dbReference type="Proteomes" id="UP000179243">
    <property type="component" value="Unassembled WGS sequence"/>
</dbReference>
<dbReference type="InterPro" id="IPR011067">
    <property type="entry name" value="Plasmid_toxin/cell-grow_inhib"/>
</dbReference>
<dbReference type="Gene3D" id="2.30.30.110">
    <property type="match status" value="1"/>
</dbReference>
<evidence type="ECO:0000313" key="2">
    <source>
        <dbReference type="Proteomes" id="UP000179243"/>
    </source>
</evidence>
<gene>
    <name evidence="1" type="ORF">A2519_15870</name>
</gene>